<reference evidence="1 2" key="1">
    <citation type="journal article" date="2019" name="Environ. Microbiol.">
        <title>At the nexus of three kingdoms: the genome of the mycorrhizal fungus Gigaspora margarita provides insights into plant, endobacterial and fungal interactions.</title>
        <authorList>
            <person name="Venice F."/>
            <person name="Ghignone S."/>
            <person name="Salvioli di Fossalunga A."/>
            <person name="Amselem J."/>
            <person name="Novero M."/>
            <person name="Xianan X."/>
            <person name="Sedzielewska Toro K."/>
            <person name="Morin E."/>
            <person name="Lipzen A."/>
            <person name="Grigoriev I.V."/>
            <person name="Henrissat B."/>
            <person name="Martin F.M."/>
            <person name="Bonfante P."/>
        </authorList>
    </citation>
    <scope>NUCLEOTIDE SEQUENCE [LARGE SCALE GENOMIC DNA]</scope>
    <source>
        <strain evidence="1 2">BEG34</strain>
    </source>
</reference>
<dbReference type="EMBL" id="WTPW01000673">
    <property type="protein sequence ID" value="KAF0489274.1"/>
    <property type="molecule type" value="Genomic_DNA"/>
</dbReference>
<evidence type="ECO:0000313" key="2">
    <source>
        <dbReference type="Proteomes" id="UP000439903"/>
    </source>
</evidence>
<dbReference type="AlphaFoldDB" id="A0A8H4AFK5"/>
<evidence type="ECO:0000313" key="1">
    <source>
        <dbReference type="EMBL" id="KAF0489274.1"/>
    </source>
</evidence>
<dbReference type="Proteomes" id="UP000439903">
    <property type="component" value="Unassembled WGS sequence"/>
</dbReference>
<keyword evidence="2" id="KW-1185">Reference proteome</keyword>
<gene>
    <name evidence="1" type="ORF">F8M41_022104</name>
</gene>
<protein>
    <submittedName>
        <fullName evidence="1">Mediator of RNA polymerase II transcription subunit 17</fullName>
    </submittedName>
</protein>
<dbReference type="OrthoDB" id="10251234at2759"/>
<proteinExistence type="predicted"/>
<organism evidence="1 2">
    <name type="scientific">Gigaspora margarita</name>
    <dbReference type="NCBI Taxonomy" id="4874"/>
    <lineage>
        <taxon>Eukaryota</taxon>
        <taxon>Fungi</taxon>
        <taxon>Fungi incertae sedis</taxon>
        <taxon>Mucoromycota</taxon>
        <taxon>Glomeromycotina</taxon>
        <taxon>Glomeromycetes</taxon>
        <taxon>Diversisporales</taxon>
        <taxon>Gigasporaceae</taxon>
        <taxon>Gigaspora</taxon>
    </lineage>
</organism>
<name>A0A8H4AFK5_GIGMA</name>
<accession>A0A8H4AFK5</accession>
<sequence length="169" mass="19524">MPTTYFNNFTSSDFQILNQFIHLLKYYFFCKHTRDIVNATRALSSGGVPVQIHFISDLAKGKDLIEDIWKKIKFSFFRVFCLFTLESPTSVIVHLPHGDIRTRGHAQFQNLVSRELILLLLRIIHEQLIYLSLNNIVSESSDEEVTQDRRPIKISIVNGQPSSDKLTVK</sequence>
<comment type="caution">
    <text evidence="1">The sequence shown here is derived from an EMBL/GenBank/DDBJ whole genome shotgun (WGS) entry which is preliminary data.</text>
</comment>